<dbReference type="InterPro" id="IPR006099">
    <property type="entry name" value="MeMalonylCoA_mutase_a/b_cat"/>
</dbReference>
<organism evidence="2 3">
    <name type="scientific">Vicingus serpentipes</name>
    <dbReference type="NCBI Taxonomy" id="1926625"/>
    <lineage>
        <taxon>Bacteria</taxon>
        <taxon>Pseudomonadati</taxon>
        <taxon>Bacteroidota</taxon>
        <taxon>Flavobacteriia</taxon>
        <taxon>Flavobacteriales</taxon>
        <taxon>Vicingaceae</taxon>
        <taxon>Vicingus</taxon>
    </lineage>
</organism>
<evidence type="ECO:0000313" key="2">
    <source>
        <dbReference type="EMBL" id="TXB66658.1"/>
    </source>
</evidence>
<dbReference type="Gene3D" id="3.20.20.240">
    <property type="entry name" value="Methylmalonyl-CoA mutase"/>
    <property type="match status" value="1"/>
</dbReference>
<evidence type="ECO:0000259" key="1">
    <source>
        <dbReference type="Pfam" id="PF01642"/>
    </source>
</evidence>
<dbReference type="PANTHER" id="PTHR48101">
    <property type="entry name" value="METHYLMALONYL-COA MUTASE, MITOCHONDRIAL-RELATED"/>
    <property type="match status" value="1"/>
</dbReference>
<dbReference type="GO" id="GO:0016866">
    <property type="term" value="F:intramolecular transferase activity"/>
    <property type="evidence" value="ECO:0007669"/>
    <property type="project" value="InterPro"/>
</dbReference>
<reference evidence="2 3" key="1">
    <citation type="submission" date="2019-08" db="EMBL/GenBank/DDBJ databases">
        <title>Genome of Vicingus serpentipes NCIMB 15042.</title>
        <authorList>
            <person name="Bowman J.P."/>
        </authorList>
    </citation>
    <scope>NUCLEOTIDE SEQUENCE [LARGE SCALE GENOMIC DNA]</scope>
    <source>
        <strain evidence="2 3">NCIMB 15042</strain>
    </source>
</reference>
<evidence type="ECO:0000313" key="3">
    <source>
        <dbReference type="Proteomes" id="UP000321721"/>
    </source>
</evidence>
<dbReference type="GO" id="GO:0031419">
    <property type="term" value="F:cobalamin binding"/>
    <property type="evidence" value="ECO:0007669"/>
    <property type="project" value="InterPro"/>
</dbReference>
<protein>
    <submittedName>
        <fullName evidence="2">Methylmalonyl-CoA mutase</fullName>
    </submittedName>
</protein>
<name>A0A5C6RWF3_9FLAO</name>
<dbReference type="EMBL" id="VOOS01000001">
    <property type="protein sequence ID" value="TXB66658.1"/>
    <property type="molecule type" value="Genomic_DNA"/>
</dbReference>
<sequence length="463" mass="52296">MSLFNDFKSISHQDWLEKITQDLKGKDFSETLIWKTDEGINVQPFYDAETLNDNVSQNFDLTNCNNDWEIREQVEIKTIKEANQLALNALKGGANSIQFNGNIENQNEMNELLADIMLDIIHIHFYTSTPDQTLNFFNTFIENNNIDKALLKGSITYDYLGELLISGNWSKDEKTDFNDLFNIQNKTSLKTITIRGDYYANAGATITQEIAYTLNQTIEYIDQLTERGISAERAINNISFNLGINSNYFFEIAKIRAFKILWQLITKTYGIEGVEANIHAQTSNYNIAAQDAQTNILRTTTEGMSAVLGGCNSLSITPFNSSYEAPSDFTLRVARNIQIILKEEAYLNKVKDASKGAYYIENLTDELVTKSLDLFKEVENNGGFLANIKNDTIQNSIEEVNLKKETEYKDGTQSLLGVNIHINNMENSPKAIINQDHNSNGSIKHLKQINIPQLIAQQGTSHA</sequence>
<comment type="caution">
    <text evidence="2">The sequence shown here is derived from an EMBL/GenBank/DDBJ whole genome shotgun (WGS) entry which is preliminary data.</text>
</comment>
<dbReference type="RefSeq" id="WP_147097496.1">
    <property type="nucleotide sequence ID" value="NZ_VOOS01000001.1"/>
</dbReference>
<dbReference type="PANTHER" id="PTHR48101:SF1">
    <property type="entry name" value="METHYLMALONYL-COA MUTASE, LARGE SUBUNIT"/>
    <property type="match status" value="1"/>
</dbReference>
<keyword evidence="3" id="KW-1185">Reference proteome</keyword>
<dbReference type="Proteomes" id="UP000321721">
    <property type="component" value="Unassembled WGS sequence"/>
</dbReference>
<accession>A0A5C6RWF3</accession>
<dbReference type="SUPFAM" id="SSF51703">
    <property type="entry name" value="Cobalamin (vitamin B12)-dependent enzymes"/>
    <property type="match status" value="1"/>
</dbReference>
<dbReference type="AlphaFoldDB" id="A0A5C6RWF3"/>
<dbReference type="Pfam" id="PF01642">
    <property type="entry name" value="MM_CoA_mutase"/>
    <property type="match status" value="1"/>
</dbReference>
<proteinExistence type="predicted"/>
<dbReference type="OrthoDB" id="9762378at2"/>
<feature type="domain" description="Methylmalonyl-CoA mutase alpha/beta chain catalytic" evidence="1">
    <location>
        <begin position="103"/>
        <end position="448"/>
    </location>
</feature>
<gene>
    <name evidence="2" type="ORF">FRY74_00305</name>
</gene>
<dbReference type="InterPro" id="IPR016176">
    <property type="entry name" value="Cbl-dep_enz_cat"/>
</dbReference>